<keyword evidence="3" id="KW-0808">Transferase</keyword>
<dbReference type="InterPro" id="IPR001503">
    <property type="entry name" value="Glyco_trans_10"/>
</dbReference>
<dbReference type="InterPro" id="IPR055270">
    <property type="entry name" value="Glyco_tran_10_C"/>
</dbReference>
<feature type="domain" description="Fucosyltransferase C-terminal" evidence="4">
    <location>
        <begin position="196"/>
        <end position="325"/>
    </location>
</feature>
<comment type="similarity">
    <text evidence="1">Belongs to the glycosyltransferase 10 family.</text>
</comment>
<dbReference type="EMBL" id="PFEN01000011">
    <property type="protein sequence ID" value="PJE69703.1"/>
    <property type="molecule type" value="Genomic_DNA"/>
</dbReference>
<dbReference type="InterPro" id="IPR038577">
    <property type="entry name" value="GT10-like_C_sf"/>
</dbReference>
<evidence type="ECO:0000256" key="3">
    <source>
        <dbReference type="ARBA" id="ARBA00022679"/>
    </source>
</evidence>
<evidence type="ECO:0000259" key="4">
    <source>
        <dbReference type="Pfam" id="PF00852"/>
    </source>
</evidence>
<accession>A0A2H9T1T8</accession>
<evidence type="ECO:0000313" key="6">
    <source>
        <dbReference type="Proteomes" id="UP000236946"/>
    </source>
</evidence>
<proteinExistence type="inferred from homology"/>
<dbReference type="Proteomes" id="UP000236946">
    <property type="component" value="Unassembled WGS sequence"/>
</dbReference>
<evidence type="ECO:0000313" key="5">
    <source>
        <dbReference type="EMBL" id="PJE69703.1"/>
    </source>
</evidence>
<dbReference type="AlphaFoldDB" id="A0A2H9T1T8"/>
<dbReference type="PANTHER" id="PTHR11929:SF194">
    <property type="entry name" value="ALPHA-(1,3)-FUCOSYLTRANSFERASE 10"/>
    <property type="match status" value="1"/>
</dbReference>
<dbReference type="SUPFAM" id="SSF53756">
    <property type="entry name" value="UDP-Glycosyltransferase/glycogen phosphorylase"/>
    <property type="match status" value="1"/>
</dbReference>
<sequence>MINVYIDPPAHVYLGNALFKEDKKYDRDDILSIWRYLKNYCLGENINLNTIDFWNEDRATAEDIYISFEHKGFLRKVHWRFKDKRYPAIKLNNFKKRILFQFEPPLVMPEVYKNINKLLKIYDKIFLAGKINNHKINYFHYCQAYDRIFLDYWNNSDRKFLTMINSNKKIIDFKKILISVILNGNFSELKYKELLSSRIKAINFFSRTNDIDLYGSGWDKHPPFPYWFFKGAIQKVYKGTAKSKYITLSKYKFSICFENCIFLGYVTEKIFDCFLAGNIPVYLGAPDIQEYVPRECFIDMRNFKDYNELRNFLKSLTDKEINNYKRNARQFLESERFKPFAKEHFAKIFVDACVN</sequence>
<keyword evidence="2" id="KW-0328">Glycosyltransferase</keyword>
<reference evidence="6" key="1">
    <citation type="submission" date="2017-09" db="EMBL/GenBank/DDBJ databases">
        <title>Depth-based differentiation of microbial function through sediment-hosted aquifers and enrichment of novel symbionts in the deep terrestrial subsurface.</title>
        <authorList>
            <person name="Probst A.J."/>
            <person name="Ladd B."/>
            <person name="Jarett J.K."/>
            <person name="Geller-Mcgrath D.E."/>
            <person name="Sieber C.M.K."/>
            <person name="Emerson J.B."/>
            <person name="Anantharaman K."/>
            <person name="Thomas B.C."/>
            <person name="Malmstrom R."/>
            <person name="Stieglmeier M."/>
            <person name="Klingl A."/>
            <person name="Woyke T."/>
            <person name="Ryan C.M."/>
            <person name="Banfield J.F."/>
        </authorList>
    </citation>
    <scope>NUCLEOTIDE SEQUENCE [LARGE SCALE GENOMIC DNA]</scope>
</reference>
<organism evidence="5 6">
    <name type="scientific">Candidatus Staskawiczbacteria bacterium CG10_big_fil_rev_8_21_14_0_10_38_10</name>
    <dbReference type="NCBI Taxonomy" id="1974891"/>
    <lineage>
        <taxon>Bacteria</taxon>
        <taxon>Candidatus Staskawicziibacteriota</taxon>
    </lineage>
</organism>
<dbReference type="PANTHER" id="PTHR11929">
    <property type="entry name" value="ALPHA- 1,3 -FUCOSYLTRANSFERASE"/>
    <property type="match status" value="1"/>
</dbReference>
<evidence type="ECO:0000256" key="1">
    <source>
        <dbReference type="ARBA" id="ARBA00008919"/>
    </source>
</evidence>
<name>A0A2H9T1T8_9BACT</name>
<gene>
    <name evidence="5" type="ORF">COU98_00510</name>
</gene>
<protein>
    <recommendedName>
        <fullName evidence="4">Fucosyltransferase C-terminal domain-containing protein</fullName>
    </recommendedName>
</protein>
<dbReference type="Pfam" id="PF00852">
    <property type="entry name" value="Glyco_transf_10"/>
    <property type="match status" value="1"/>
</dbReference>
<comment type="caution">
    <text evidence="5">The sequence shown here is derived from an EMBL/GenBank/DDBJ whole genome shotgun (WGS) entry which is preliminary data.</text>
</comment>
<dbReference type="GO" id="GO:0046920">
    <property type="term" value="F:alpha-(1-&gt;3)-fucosyltransferase activity"/>
    <property type="evidence" value="ECO:0007669"/>
    <property type="project" value="TreeGrafter"/>
</dbReference>
<dbReference type="Gene3D" id="3.40.50.11660">
    <property type="entry name" value="Glycosyl transferase family 10, C-terminal domain"/>
    <property type="match status" value="1"/>
</dbReference>
<evidence type="ECO:0000256" key="2">
    <source>
        <dbReference type="ARBA" id="ARBA00022676"/>
    </source>
</evidence>
<dbReference type="GO" id="GO:0016020">
    <property type="term" value="C:membrane"/>
    <property type="evidence" value="ECO:0007669"/>
    <property type="project" value="InterPro"/>
</dbReference>